<name>A0AA35WVW2_GEOBA</name>
<comment type="subunit">
    <text evidence="1">Homotetramer.</text>
</comment>
<dbReference type="EMBL" id="CASHTH010002826">
    <property type="protein sequence ID" value="CAI8035798.1"/>
    <property type="molecule type" value="Genomic_DNA"/>
</dbReference>
<dbReference type="CDD" id="cd00408">
    <property type="entry name" value="DHDPS-like"/>
    <property type="match status" value="1"/>
</dbReference>
<dbReference type="GO" id="GO:0016829">
    <property type="term" value="F:lyase activity"/>
    <property type="evidence" value="ECO:0007669"/>
    <property type="project" value="InterPro"/>
</dbReference>
<evidence type="ECO:0000256" key="1">
    <source>
        <dbReference type="ARBA" id="ARBA00011881"/>
    </source>
</evidence>
<dbReference type="InterPro" id="IPR002220">
    <property type="entry name" value="DapA-like"/>
</dbReference>
<dbReference type="InterPro" id="IPR013785">
    <property type="entry name" value="Aldolase_TIM"/>
</dbReference>
<sequence length="231" mass="24777">MFLAAAGPWWRDQAVAFARYAAEIGADGVLASPPYRGVTVRDSVDYFLAVSRELPTVILSATLAPLGLGGALEAVRLLLAEGDRIIGFKEDYGPEFARPACLLSQGTWSNFAGGQKQTHLDMLPYGCDGYMSVLVVFKPEITRAYWDAVERGDIPAAAGIIRDYDMPMFDLLGAASPAGIDAAQHAMMELAGISGRWRRPPLSDYTTAELERLRAGPAGPVAAVSRVSREG</sequence>
<dbReference type="Pfam" id="PF00701">
    <property type="entry name" value="DHDPS"/>
    <property type="match status" value="1"/>
</dbReference>
<keyword evidence="3" id="KW-1185">Reference proteome</keyword>
<evidence type="ECO:0000313" key="2">
    <source>
        <dbReference type="EMBL" id="CAI8035798.1"/>
    </source>
</evidence>
<gene>
    <name evidence="2" type="ORF">GBAR_LOCUS20075</name>
</gene>
<proteinExistence type="predicted"/>
<comment type="caution">
    <text evidence="2">The sequence shown here is derived from an EMBL/GenBank/DDBJ whole genome shotgun (WGS) entry which is preliminary data.</text>
</comment>
<evidence type="ECO:0000313" key="3">
    <source>
        <dbReference type="Proteomes" id="UP001174909"/>
    </source>
</evidence>
<dbReference type="Gene3D" id="3.20.20.70">
    <property type="entry name" value="Aldolase class I"/>
    <property type="match status" value="1"/>
</dbReference>
<dbReference type="Proteomes" id="UP001174909">
    <property type="component" value="Unassembled WGS sequence"/>
</dbReference>
<dbReference type="AlphaFoldDB" id="A0AA35WVW2"/>
<organism evidence="2 3">
    <name type="scientific">Geodia barretti</name>
    <name type="common">Barrett's horny sponge</name>
    <dbReference type="NCBI Taxonomy" id="519541"/>
    <lineage>
        <taxon>Eukaryota</taxon>
        <taxon>Metazoa</taxon>
        <taxon>Porifera</taxon>
        <taxon>Demospongiae</taxon>
        <taxon>Heteroscleromorpha</taxon>
        <taxon>Tetractinellida</taxon>
        <taxon>Astrophorina</taxon>
        <taxon>Geodiidae</taxon>
        <taxon>Geodia</taxon>
    </lineage>
</organism>
<protein>
    <submittedName>
        <fullName evidence="2">Probable 5-dehydro-4-deoxyglucarate dehydratase</fullName>
    </submittedName>
</protein>
<reference evidence="2" key="1">
    <citation type="submission" date="2023-03" db="EMBL/GenBank/DDBJ databases">
        <authorList>
            <person name="Steffen K."/>
            <person name="Cardenas P."/>
        </authorList>
    </citation>
    <scope>NUCLEOTIDE SEQUENCE</scope>
</reference>
<accession>A0AA35WVW2</accession>
<dbReference type="SUPFAM" id="SSF51569">
    <property type="entry name" value="Aldolase"/>
    <property type="match status" value="1"/>
</dbReference>
<dbReference type="SMART" id="SM01130">
    <property type="entry name" value="DHDPS"/>
    <property type="match status" value="1"/>
</dbReference>